<dbReference type="PANTHER" id="PTHR47423">
    <property type="entry name" value="G-PATCH DOMAIN CONTAINING PROTEIN"/>
    <property type="match status" value="1"/>
</dbReference>
<evidence type="ECO:0000313" key="3">
    <source>
        <dbReference type="EMBL" id="PNX93248.1"/>
    </source>
</evidence>
<dbReference type="Proteomes" id="UP000236291">
    <property type="component" value="Unassembled WGS sequence"/>
</dbReference>
<dbReference type="PANTHER" id="PTHR47423:SF2">
    <property type="entry name" value="PROTEIN SQS1"/>
    <property type="match status" value="1"/>
</dbReference>
<dbReference type="EMBL" id="ASHM01011322">
    <property type="protein sequence ID" value="PNX93248.1"/>
    <property type="molecule type" value="Genomic_DNA"/>
</dbReference>
<evidence type="ECO:0000313" key="4">
    <source>
        <dbReference type="Proteomes" id="UP000236291"/>
    </source>
</evidence>
<feature type="compositionally biased region" description="Basic and acidic residues" evidence="1">
    <location>
        <begin position="502"/>
        <end position="511"/>
    </location>
</feature>
<reference evidence="3 4" key="1">
    <citation type="journal article" date="2014" name="Am. J. Bot.">
        <title>Genome assembly and annotation for red clover (Trifolium pratense; Fabaceae).</title>
        <authorList>
            <person name="Istvanek J."/>
            <person name="Jaros M."/>
            <person name="Krenek A."/>
            <person name="Repkova J."/>
        </authorList>
    </citation>
    <scope>NUCLEOTIDE SEQUENCE [LARGE SCALE GENOMIC DNA]</scope>
    <source>
        <strain evidence="4">cv. Tatra</strain>
        <tissue evidence="3">Young leaves</tissue>
    </source>
</reference>
<feature type="region of interest" description="Disordered" evidence="1">
    <location>
        <begin position="173"/>
        <end position="231"/>
    </location>
</feature>
<name>A0A2K3MQY2_TRIPR</name>
<feature type="compositionally biased region" description="Polar residues" evidence="1">
    <location>
        <begin position="490"/>
        <end position="500"/>
    </location>
</feature>
<sequence>MGGGSRRGRGRGRSNTSGSGSGGNPKSRKRGSLARESLFIEGGFLSDWSPSSSNRNSGRSGGSNNKSGSLRREESSGSKSVFAKSLGNTIGFNYSSLHVQEVSRVRIGNNNEDSNLKQPVQPFVLVDSQKNKIVAHEDQTPPSKQNSVEYTYGYGDFVLGGSSHRGLGFAAEDEHEETPSGIGTSSEQMLQSTPVLDSSSFEKDVGSDKGINCELNNQMDEDLPSNVSSRKNSGFLSIGGLKLYTEDISDIESEENDIEESSDEDGSSEQDDSNYSEDMSDSDSDIDEEVAEDYLEGVGGSENIIDAKWLLDPVLDESDDDSSSSGSYGEALEKLGGISLQEASREYGMKKAQPWRKRSVNKAVPFSLDDLMLENDPRTIFAKKMHLTRCPQKSKASKRIHGMTILHPPIYWKNTPLRANPRYEIPATRFANTDYVQKLQQIVLEEVDMFSFQPMHSRDCSQVQRLAGVYQLRSSSQAAGKRRFVTVMRTHSTSMPSPSGRQRLEKVPWHH</sequence>
<feature type="domain" description="R3H" evidence="2">
    <location>
        <begin position="435"/>
        <end position="489"/>
    </location>
</feature>
<feature type="region of interest" description="Disordered" evidence="1">
    <location>
        <begin position="253"/>
        <end position="285"/>
    </location>
</feature>
<evidence type="ECO:0000259" key="2">
    <source>
        <dbReference type="Pfam" id="PF01424"/>
    </source>
</evidence>
<feature type="region of interest" description="Disordered" evidence="1">
    <location>
        <begin position="490"/>
        <end position="511"/>
    </location>
</feature>
<dbReference type="AlphaFoldDB" id="A0A2K3MQY2"/>
<dbReference type="InterPro" id="IPR001374">
    <property type="entry name" value="R3H_dom"/>
</dbReference>
<reference evidence="3 4" key="2">
    <citation type="journal article" date="2017" name="Front. Plant Sci.">
        <title>Gene Classification and Mining of Molecular Markers Useful in Red Clover (Trifolium pratense) Breeding.</title>
        <authorList>
            <person name="Istvanek J."/>
            <person name="Dluhosova J."/>
            <person name="Dluhos P."/>
            <person name="Patkova L."/>
            <person name="Nedelnik J."/>
            <person name="Repkova J."/>
        </authorList>
    </citation>
    <scope>NUCLEOTIDE SEQUENCE [LARGE SCALE GENOMIC DNA]</scope>
    <source>
        <strain evidence="4">cv. Tatra</strain>
        <tissue evidence="3">Young leaves</tissue>
    </source>
</reference>
<dbReference type="Pfam" id="PF01424">
    <property type="entry name" value="R3H"/>
    <property type="match status" value="1"/>
</dbReference>
<evidence type="ECO:0000256" key="1">
    <source>
        <dbReference type="SAM" id="MobiDB-lite"/>
    </source>
</evidence>
<comment type="caution">
    <text evidence="3">The sequence shown here is derived from an EMBL/GenBank/DDBJ whole genome shotgun (WGS) entry which is preliminary data.</text>
</comment>
<accession>A0A2K3MQY2</accession>
<dbReference type="InterPro" id="IPR036867">
    <property type="entry name" value="R3H_dom_sf"/>
</dbReference>
<gene>
    <name evidence="3" type="ORF">L195_g016399</name>
</gene>
<feature type="compositionally biased region" description="Basic residues" evidence="1">
    <location>
        <begin position="1"/>
        <end position="12"/>
    </location>
</feature>
<feature type="region of interest" description="Disordered" evidence="1">
    <location>
        <begin position="1"/>
        <end position="80"/>
    </location>
</feature>
<proteinExistence type="predicted"/>
<feature type="compositionally biased region" description="Low complexity" evidence="1">
    <location>
        <begin position="49"/>
        <end position="68"/>
    </location>
</feature>
<dbReference type="Gene3D" id="3.30.1370.50">
    <property type="entry name" value="R3H-like domain"/>
    <property type="match status" value="1"/>
</dbReference>
<feature type="compositionally biased region" description="Polar residues" evidence="1">
    <location>
        <begin position="181"/>
        <end position="199"/>
    </location>
</feature>
<dbReference type="GO" id="GO:0003676">
    <property type="term" value="F:nucleic acid binding"/>
    <property type="evidence" value="ECO:0007669"/>
    <property type="project" value="InterPro"/>
</dbReference>
<organism evidence="3 4">
    <name type="scientific">Trifolium pratense</name>
    <name type="common">Red clover</name>
    <dbReference type="NCBI Taxonomy" id="57577"/>
    <lineage>
        <taxon>Eukaryota</taxon>
        <taxon>Viridiplantae</taxon>
        <taxon>Streptophyta</taxon>
        <taxon>Embryophyta</taxon>
        <taxon>Tracheophyta</taxon>
        <taxon>Spermatophyta</taxon>
        <taxon>Magnoliopsida</taxon>
        <taxon>eudicotyledons</taxon>
        <taxon>Gunneridae</taxon>
        <taxon>Pentapetalae</taxon>
        <taxon>rosids</taxon>
        <taxon>fabids</taxon>
        <taxon>Fabales</taxon>
        <taxon>Fabaceae</taxon>
        <taxon>Papilionoideae</taxon>
        <taxon>50 kb inversion clade</taxon>
        <taxon>NPAAA clade</taxon>
        <taxon>Hologalegina</taxon>
        <taxon>IRL clade</taxon>
        <taxon>Trifolieae</taxon>
        <taxon>Trifolium</taxon>
    </lineage>
</organism>
<dbReference type="STRING" id="57577.A0A2K3MQY2"/>
<protein>
    <recommendedName>
        <fullName evidence="2">R3H domain-containing protein</fullName>
    </recommendedName>
</protein>
<dbReference type="ExpressionAtlas" id="A0A2K3MQY2">
    <property type="expression patterns" value="baseline"/>
</dbReference>